<sequence length="158" mass="17622">MELTVSTPEETMLLGQLLAPLLAAQDVILLDGDLGAGKTTFTKGLAVGLGIKRNVKSPTFTIIREYQDGRLPLYHMDVYRLEDGSGDELGLDEYFNGDGVSVVEWSTFVADELPDQYLRVAFKRLDDQGENLRQLTFEPHGARFDQVVSQLGVSWNER</sequence>
<dbReference type="GO" id="GO:0005524">
    <property type="term" value="F:ATP binding"/>
    <property type="evidence" value="ECO:0007669"/>
    <property type="project" value="UniProtKB-KW"/>
</dbReference>
<keyword evidence="11" id="KW-0418">Kinase</keyword>
<keyword evidence="12" id="KW-1185">Reference proteome</keyword>
<organism evidence="11 12">
    <name type="scientific">Secundilactobacillus odoratitofui DSM 19909 = JCM 15043</name>
    <dbReference type="NCBI Taxonomy" id="1423776"/>
    <lineage>
        <taxon>Bacteria</taxon>
        <taxon>Bacillati</taxon>
        <taxon>Bacillota</taxon>
        <taxon>Bacilli</taxon>
        <taxon>Lactobacillales</taxon>
        <taxon>Lactobacillaceae</taxon>
        <taxon>Secundilactobacillus</taxon>
    </lineage>
</organism>
<dbReference type="STRING" id="1423776.FD04_GL002323"/>
<dbReference type="GO" id="GO:0005737">
    <property type="term" value="C:cytoplasm"/>
    <property type="evidence" value="ECO:0007669"/>
    <property type="project" value="UniProtKB-SubCell"/>
</dbReference>
<dbReference type="Gene3D" id="3.40.50.300">
    <property type="entry name" value="P-loop containing nucleotide triphosphate hydrolases"/>
    <property type="match status" value="1"/>
</dbReference>
<proteinExistence type="inferred from homology"/>
<evidence type="ECO:0000256" key="4">
    <source>
        <dbReference type="ARBA" id="ARBA00022490"/>
    </source>
</evidence>
<keyword evidence="9" id="KW-0460">Magnesium</keyword>
<accession>A0A0R1LVQ7</accession>
<keyword evidence="11" id="KW-0808">Transferase</keyword>
<keyword evidence="4" id="KW-0963">Cytoplasm</keyword>
<dbReference type="RefSeq" id="WP_268873317.1">
    <property type="nucleotide sequence ID" value="NZ_AZEE01000010.1"/>
</dbReference>
<name>A0A0R1LVQ7_9LACO</name>
<comment type="subcellular location">
    <subcellularLocation>
        <location evidence="1">Cytoplasm</location>
    </subcellularLocation>
</comment>
<dbReference type="Pfam" id="PF02367">
    <property type="entry name" value="TsaE"/>
    <property type="match status" value="1"/>
</dbReference>
<keyword evidence="6" id="KW-0479">Metal-binding</keyword>
<dbReference type="InterPro" id="IPR003442">
    <property type="entry name" value="T6A_TsaE"/>
</dbReference>
<dbReference type="PATRIC" id="fig|1423776.4.peg.2353"/>
<evidence type="ECO:0000256" key="2">
    <source>
        <dbReference type="ARBA" id="ARBA00007599"/>
    </source>
</evidence>
<dbReference type="GO" id="GO:0002949">
    <property type="term" value="P:tRNA threonylcarbamoyladenosine modification"/>
    <property type="evidence" value="ECO:0007669"/>
    <property type="project" value="InterPro"/>
</dbReference>
<dbReference type="Proteomes" id="UP000051160">
    <property type="component" value="Unassembled WGS sequence"/>
</dbReference>
<evidence type="ECO:0000256" key="3">
    <source>
        <dbReference type="ARBA" id="ARBA00019010"/>
    </source>
</evidence>
<evidence type="ECO:0000256" key="9">
    <source>
        <dbReference type="ARBA" id="ARBA00022842"/>
    </source>
</evidence>
<evidence type="ECO:0000256" key="5">
    <source>
        <dbReference type="ARBA" id="ARBA00022694"/>
    </source>
</evidence>
<dbReference type="EMBL" id="AZEE01000010">
    <property type="protein sequence ID" value="KRK99504.1"/>
    <property type="molecule type" value="Genomic_DNA"/>
</dbReference>
<protein>
    <recommendedName>
        <fullName evidence="3">tRNA threonylcarbamoyladenosine biosynthesis protein TsaE</fullName>
    </recommendedName>
    <alternativeName>
        <fullName evidence="10">t(6)A37 threonylcarbamoyladenosine biosynthesis protein TsaE</fullName>
    </alternativeName>
</protein>
<evidence type="ECO:0000256" key="6">
    <source>
        <dbReference type="ARBA" id="ARBA00022723"/>
    </source>
</evidence>
<keyword evidence="5" id="KW-0819">tRNA processing</keyword>
<evidence type="ECO:0000313" key="12">
    <source>
        <dbReference type="Proteomes" id="UP000051160"/>
    </source>
</evidence>
<gene>
    <name evidence="11" type="ORF">FD04_GL002323</name>
</gene>
<evidence type="ECO:0000256" key="8">
    <source>
        <dbReference type="ARBA" id="ARBA00022840"/>
    </source>
</evidence>
<reference evidence="11 12" key="1">
    <citation type="journal article" date="2015" name="Genome Announc.">
        <title>Expanding the biotechnology potential of lactobacilli through comparative genomics of 213 strains and associated genera.</title>
        <authorList>
            <person name="Sun Z."/>
            <person name="Harris H.M."/>
            <person name="McCann A."/>
            <person name="Guo C."/>
            <person name="Argimon S."/>
            <person name="Zhang W."/>
            <person name="Yang X."/>
            <person name="Jeffery I.B."/>
            <person name="Cooney J.C."/>
            <person name="Kagawa T.F."/>
            <person name="Liu W."/>
            <person name="Song Y."/>
            <person name="Salvetti E."/>
            <person name="Wrobel A."/>
            <person name="Rasinkangas P."/>
            <person name="Parkhill J."/>
            <person name="Rea M.C."/>
            <person name="O'Sullivan O."/>
            <person name="Ritari J."/>
            <person name="Douillard F.P."/>
            <person name="Paul Ross R."/>
            <person name="Yang R."/>
            <person name="Briner A.E."/>
            <person name="Felis G.E."/>
            <person name="de Vos W.M."/>
            <person name="Barrangou R."/>
            <person name="Klaenhammer T.R."/>
            <person name="Caufield P.W."/>
            <person name="Cui Y."/>
            <person name="Zhang H."/>
            <person name="O'Toole P.W."/>
        </authorList>
    </citation>
    <scope>NUCLEOTIDE SEQUENCE [LARGE SCALE GENOMIC DNA]</scope>
    <source>
        <strain evidence="11 12">DSM 19909</strain>
    </source>
</reference>
<evidence type="ECO:0000313" key="11">
    <source>
        <dbReference type="EMBL" id="KRK99504.1"/>
    </source>
</evidence>
<dbReference type="GO" id="GO:0016301">
    <property type="term" value="F:kinase activity"/>
    <property type="evidence" value="ECO:0007669"/>
    <property type="project" value="UniProtKB-KW"/>
</dbReference>
<dbReference type="NCBIfam" id="TIGR00150">
    <property type="entry name" value="T6A_YjeE"/>
    <property type="match status" value="1"/>
</dbReference>
<dbReference type="GO" id="GO:0046872">
    <property type="term" value="F:metal ion binding"/>
    <property type="evidence" value="ECO:0007669"/>
    <property type="project" value="UniProtKB-KW"/>
</dbReference>
<comment type="similarity">
    <text evidence="2">Belongs to the TsaE family.</text>
</comment>
<evidence type="ECO:0000256" key="10">
    <source>
        <dbReference type="ARBA" id="ARBA00032441"/>
    </source>
</evidence>
<comment type="caution">
    <text evidence="11">The sequence shown here is derived from an EMBL/GenBank/DDBJ whole genome shotgun (WGS) entry which is preliminary data.</text>
</comment>
<dbReference type="AlphaFoldDB" id="A0A0R1LVQ7"/>
<dbReference type="SUPFAM" id="SSF52540">
    <property type="entry name" value="P-loop containing nucleoside triphosphate hydrolases"/>
    <property type="match status" value="1"/>
</dbReference>
<dbReference type="PANTHER" id="PTHR33540:SF2">
    <property type="entry name" value="TRNA THREONYLCARBAMOYLADENOSINE BIOSYNTHESIS PROTEIN TSAE"/>
    <property type="match status" value="1"/>
</dbReference>
<evidence type="ECO:0000256" key="7">
    <source>
        <dbReference type="ARBA" id="ARBA00022741"/>
    </source>
</evidence>
<dbReference type="PANTHER" id="PTHR33540">
    <property type="entry name" value="TRNA THREONYLCARBAMOYLADENOSINE BIOSYNTHESIS PROTEIN TSAE"/>
    <property type="match status" value="1"/>
</dbReference>
<keyword evidence="8" id="KW-0067">ATP-binding</keyword>
<keyword evidence="7" id="KW-0547">Nucleotide-binding</keyword>
<evidence type="ECO:0000256" key="1">
    <source>
        <dbReference type="ARBA" id="ARBA00004496"/>
    </source>
</evidence>
<dbReference type="InterPro" id="IPR027417">
    <property type="entry name" value="P-loop_NTPase"/>
</dbReference>